<keyword evidence="2" id="KW-1185">Reference proteome</keyword>
<sequence length="110" mass="12075">MSHCVVRVTYRYARQMPHFSSSGITDGEGSLVSPEDLPPIHQVSIFVILGKATSPFPLCFINMGGVVGQVVLCSDLVLESSTKPGWSSSELINYTTYVYQVAEPRDIHEV</sequence>
<evidence type="ECO:0000313" key="1">
    <source>
        <dbReference type="EMBL" id="MPC08973.1"/>
    </source>
</evidence>
<evidence type="ECO:0000313" key="2">
    <source>
        <dbReference type="Proteomes" id="UP000324222"/>
    </source>
</evidence>
<dbReference type="EMBL" id="VSRR010000051">
    <property type="protein sequence ID" value="MPC08973.1"/>
    <property type="molecule type" value="Genomic_DNA"/>
</dbReference>
<proteinExistence type="predicted"/>
<protein>
    <submittedName>
        <fullName evidence="1">Uncharacterized protein</fullName>
    </submittedName>
</protein>
<dbReference type="Proteomes" id="UP000324222">
    <property type="component" value="Unassembled WGS sequence"/>
</dbReference>
<gene>
    <name evidence="1" type="ORF">E2C01_001572</name>
</gene>
<accession>A0A5B7CMU5</accession>
<comment type="caution">
    <text evidence="1">The sequence shown here is derived from an EMBL/GenBank/DDBJ whole genome shotgun (WGS) entry which is preliminary data.</text>
</comment>
<name>A0A5B7CMU5_PORTR</name>
<organism evidence="1 2">
    <name type="scientific">Portunus trituberculatus</name>
    <name type="common">Swimming crab</name>
    <name type="synonym">Neptunus trituberculatus</name>
    <dbReference type="NCBI Taxonomy" id="210409"/>
    <lineage>
        <taxon>Eukaryota</taxon>
        <taxon>Metazoa</taxon>
        <taxon>Ecdysozoa</taxon>
        <taxon>Arthropoda</taxon>
        <taxon>Crustacea</taxon>
        <taxon>Multicrustacea</taxon>
        <taxon>Malacostraca</taxon>
        <taxon>Eumalacostraca</taxon>
        <taxon>Eucarida</taxon>
        <taxon>Decapoda</taxon>
        <taxon>Pleocyemata</taxon>
        <taxon>Brachyura</taxon>
        <taxon>Eubrachyura</taxon>
        <taxon>Portunoidea</taxon>
        <taxon>Portunidae</taxon>
        <taxon>Portuninae</taxon>
        <taxon>Portunus</taxon>
    </lineage>
</organism>
<reference evidence="1 2" key="1">
    <citation type="submission" date="2019-05" db="EMBL/GenBank/DDBJ databases">
        <title>Another draft genome of Portunus trituberculatus and its Hox gene families provides insights of decapod evolution.</title>
        <authorList>
            <person name="Jeong J.-H."/>
            <person name="Song I."/>
            <person name="Kim S."/>
            <person name="Choi T."/>
            <person name="Kim D."/>
            <person name="Ryu S."/>
            <person name="Kim W."/>
        </authorList>
    </citation>
    <scope>NUCLEOTIDE SEQUENCE [LARGE SCALE GENOMIC DNA]</scope>
    <source>
        <tissue evidence="1">Muscle</tissue>
    </source>
</reference>
<dbReference type="AlphaFoldDB" id="A0A5B7CMU5"/>